<proteinExistence type="predicted"/>
<comment type="caution">
    <text evidence="2">The sequence shown here is derived from an EMBL/GenBank/DDBJ whole genome shotgun (WGS) entry which is preliminary data.</text>
</comment>
<evidence type="ECO:0000256" key="1">
    <source>
        <dbReference type="SAM" id="Phobius"/>
    </source>
</evidence>
<evidence type="ECO:0000313" key="3">
    <source>
        <dbReference type="Proteomes" id="UP000692954"/>
    </source>
</evidence>
<accession>A0A8S1PXT7</accession>
<gene>
    <name evidence="2" type="ORF">PSON_ATCC_30995.1.T0900021</name>
</gene>
<organism evidence="2 3">
    <name type="scientific">Paramecium sonneborni</name>
    <dbReference type="NCBI Taxonomy" id="65129"/>
    <lineage>
        <taxon>Eukaryota</taxon>
        <taxon>Sar</taxon>
        <taxon>Alveolata</taxon>
        <taxon>Ciliophora</taxon>
        <taxon>Intramacronucleata</taxon>
        <taxon>Oligohymenophorea</taxon>
        <taxon>Peniculida</taxon>
        <taxon>Parameciidae</taxon>
        <taxon>Paramecium</taxon>
    </lineage>
</organism>
<keyword evidence="1" id="KW-0472">Membrane</keyword>
<feature type="transmembrane region" description="Helical" evidence="1">
    <location>
        <begin position="107"/>
        <end position="129"/>
    </location>
</feature>
<evidence type="ECO:0008006" key="4">
    <source>
        <dbReference type="Google" id="ProtNLM"/>
    </source>
</evidence>
<dbReference type="EMBL" id="CAJJDN010000090">
    <property type="protein sequence ID" value="CAD8107901.1"/>
    <property type="molecule type" value="Genomic_DNA"/>
</dbReference>
<dbReference type="OrthoDB" id="304794at2759"/>
<feature type="transmembrane region" description="Helical" evidence="1">
    <location>
        <begin position="183"/>
        <end position="203"/>
    </location>
</feature>
<feature type="transmembrane region" description="Helical" evidence="1">
    <location>
        <begin position="150"/>
        <end position="171"/>
    </location>
</feature>
<feature type="transmembrane region" description="Helical" evidence="1">
    <location>
        <begin position="29"/>
        <end position="51"/>
    </location>
</feature>
<reference evidence="2" key="1">
    <citation type="submission" date="2021-01" db="EMBL/GenBank/DDBJ databases">
        <authorList>
            <consortium name="Genoscope - CEA"/>
            <person name="William W."/>
        </authorList>
    </citation>
    <scope>NUCLEOTIDE SEQUENCE</scope>
</reference>
<keyword evidence="1" id="KW-0812">Transmembrane</keyword>
<protein>
    <recommendedName>
        <fullName evidence="4">Transmembrane protein</fullName>
    </recommendedName>
</protein>
<keyword evidence="3" id="KW-1185">Reference proteome</keyword>
<keyword evidence="1" id="KW-1133">Transmembrane helix</keyword>
<evidence type="ECO:0000313" key="2">
    <source>
        <dbReference type="EMBL" id="CAD8107901.1"/>
    </source>
</evidence>
<name>A0A8S1PXT7_9CILI</name>
<dbReference type="Proteomes" id="UP000692954">
    <property type="component" value="Unassembled WGS sequence"/>
</dbReference>
<sequence>MNPQLRQSQNQEKLLQISRSQNIKLLKHVFQLFMIMESFVIITQIFMLSYYKLYTPNKQANSKLWISYYYSCNENQCFQNKNLCSDISLSDQITLCLNTKEFNVFRYILSSLIILIILFMIFDIYRMMIIKNQLKNEKLDFKFIYKAKKYQITIIFLLTLQYVILFIYIFGIEGDSEYGLGSAFYVGLAGFLSYLIVIIYFRYLKGRFTRESYLEKLLNEELNESDLQQSFEFKSIEFREERFYSIQDRD</sequence>
<dbReference type="AlphaFoldDB" id="A0A8S1PXT7"/>